<comment type="caution">
    <text evidence="4">The sequence shown here is derived from an EMBL/GenBank/DDBJ whole genome shotgun (WGS) entry which is preliminary data.</text>
</comment>
<accession>A0A133Y2N1</accession>
<dbReference type="EMBL" id="LSCQ01000026">
    <property type="protein sequence ID" value="KXB37463.1"/>
    <property type="molecule type" value="Genomic_DNA"/>
</dbReference>
<feature type="region of interest" description="Disordered" evidence="1">
    <location>
        <begin position="112"/>
        <end position="179"/>
    </location>
</feature>
<evidence type="ECO:0000313" key="4">
    <source>
        <dbReference type="EMBL" id="KXB37463.1"/>
    </source>
</evidence>
<gene>
    <name evidence="4" type="ORF">HMPREF3187_00538</name>
</gene>
<keyword evidence="2" id="KW-1133">Transmembrane helix</keyword>
<protein>
    <submittedName>
        <fullName evidence="4">LysM domain protein</fullName>
    </submittedName>
</protein>
<proteinExistence type="predicted"/>
<evidence type="ECO:0000259" key="3">
    <source>
        <dbReference type="PROSITE" id="PS51782"/>
    </source>
</evidence>
<dbReference type="PROSITE" id="PS51782">
    <property type="entry name" value="LYSM"/>
    <property type="match status" value="1"/>
</dbReference>
<organism evidence="4 5">
    <name type="scientific">Aerococcus christensenii</name>
    <dbReference type="NCBI Taxonomy" id="87541"/>
    <lineage>
        <taxon>Bacteria</taxon>
        <taxon>Bacillati</taxon>
        <taxon>Bacillota</taxon>
        <taxon>Bacilli</taxon>
        <taxon>Lactobacillales</taxon>
        <taxon>Aerococcaceae</taxon>
        <taxon>Aerococcus</taxon>
    </lineage>
</organism>
<feature type="compositionally biased region" description="Basic and acidic residues" evidence="1">
    <location>
        <begin position="15"/>
        <end position="32"/>
    </location>
</feature>
<dbReference type="InterPro" id="IPR018392">
    <property type="entry name" value="LysM"/>
</dbReference>
<dbReference type="Pfam" id="PF01476">
    <property type="entry name" value="LysM"/>
    <property type="match status" value="1"/>
</dbReference>
<name>A0A133Y2N1_9LACT</name>
<feature type="compositionally biased region" description="Basic and acidic residues" evidence="1">
    <location>
        <begin position="112"/>
        <end position="165"/>
    </location>
</feature>
<evidence type="ECO:0000313" key="5">
    <source>
        <dbReference type="Proteomes" id="UP000070422"/>
    </source>
</evidence>
<reference evidence="4 5" key="1">
    <citation type="submission" date="2016-01" db="EMBL/GenBank/DDBJ databases">
        <authorList>
            <person name="Oliw E.H."/>
        </authorList>
    </citation>
    <scope>NUCLEOTIDE SEQUENCE [LARGE SCALE GENOMIC DNA]</scope>
    <source>
        <strain evidence="4 5">KA00635</strain>
    </source>
</reference>
<sequence>MSLKDKWKLLEGKFHQNTEAEGEEKNSTEEPAKASVAAETASDTDVFENLKNRQYSRSARNHKEKAISPTVKVLIFMGVLFIVLPYLLYVVYTNNKKQPESLNVDQVMVSKQKNEGQEKADEESQKEKESQDAQESKKKADDQAKEASKKAAEDAKKDLDKEDGNTSRQKPRNNQAAASYKVTAGDNLYRIAVRHGMTLNQLLELNGLQPNSKIVPGSTLRVYK</sequence>
<dbReference type="AlphaFoldDB" id="A0A133Y2N1"/>
<dbReference type="Gene3D" id="3.10.350.10">
    <property type="entry name" value="LysM domain"/>
    <property type="match status" value="1"/>
</dbReference>
<feature type="domain" description="LysM" evidence="3">
    <location>
        <begin position="178"/>
        <end position="222"/>
    </location>
</feature>
<dbReference type="Proteomes" id="UP000070422">
    <property type="component" value="Unassembled WGS sequence"/>
</dbReference>
<feature type="region of interest" description="Disordered" evidence="1">
    <location>
        <begin position="15"/>
        <end position="43"/>
    </location>
</feature>
<evidence type="ECO:0000256" key="2">
    <source>
        <dbReference type="SAM" id="Phobius"/>
    </source>
</evidence>
<dbReference type="SUPFAM" id="SSF54106">
    <property type="entry name" value="LysM domain"/>
    <property type="match status" value="1"/>
</dbReference>
<keyword evidence="2" id="KW-0472">Membrane</keyword>
<dbReference type="PATRIC" id="fig|87541.4.peg.540"/>
<evidence type="ECO:0000256" key="1">
    <source>
        <dbReference type="SAM" id="MobiDB-lite"/>
    </source>
</evidence>
<dbReference type="SMART" id="SM00257">
    <property type="entry name" value="LysM"/>
    <property type="match status" value="1"/>
</dbReference>
<feature type="transmembrane region" description="Helical" evidence="2">
    <location>
        <begin position="73"/>
        <end position="92"/>
    </location>
</feature>
<keyword evidence="2" id="KW-0812">Transmembrane</keyword>
<feature type="compositionally biased region" description="Polar residues" evidence="1">
    <location>
        <begin position="166"/>
        <end position="177"/>
    </location>
</feature>
<dbReference type="OrthoDB" id="2152150at2"/>
<dbReference type="CDD" id="cd00118">
    <property type="entry name" value="LysM"/>
    <property type="match status" value="1"/>
</dbReference>
<dbReference type="InterPro" id="IPR036779">
    <property type="entry name" value="LysM_dom_sf"/>
</dbReference>
<dbReference type="STRING" id="87541.AWM71_01390"/>
<dbReference type="RefSeq" id="WP_060936589.1">
    <property type="nucleotide sequence ID" value="NZ_CP118095.1"/>
</dbReference>